<evidence type="ECO:0000259" key="8">
    <source>
        <dbReference type="Pfam" id="PF25756"/>
    </source>
</evidence>
<dbReference type="Pfam" id="PF25756">
    <property type="entry name" value="TPR_INTS8"/>
    <property type="match status" value="1"/>
</dbReference>
<evidence type="ECO:0000256" key="2">
    <source>
        <dbReference type="ARBA" id="ARBA00004286"/>
    </source>
</evidence>
<dbReference type="AlphaFoldDB" id="A0A131YUS4"/>
<feature type="region of interest" description="Disordered" evidence="7">
    <location>
        <begin position="56"/>
        <end position="97"/>
    </location>
</feature>
<keyword evidence="4" id="KW-0158">Chromosome</keyword>
<evidence type="ECO:0000256" key="6">
    <source>
        <dbReference type="PROSITE-ProRule" id="PRU00339"/>
    </source>
</evidence>
<keyword evidence="5" id="KW-0539">Nucleus</keyword>
<sequence length="991" mass="110567">MEVSEDPLPFSRPNNSHVVTWLDFLLDDSLLEKHLSREKPDPPPYELVIQFLANATEPPSQGPNGGTVQQGNGLQGMVSLDGTPNEPGNCSPEEETGNRKSLPLKLLALKAIAFLHWNMDLCEQKLPLTMQQTLIAELQKATCCSELNEEQRLSNPDAAFAYMIKSRWVVRTVVRSSIPVKSAKGIPVQLPGQVDPTVVTSEMADTITKKCEEELEEAVAFLEKLLSLRTTGGLNIRVPAYESFTIVKAEILDPEHNLEKGLIATVDDVCCQVSYELGTYHFYKENYKKAGELFETALSLHPKVKKKLVCHLDMERLKGFCVACRPATTKKTTSPLEKLKATLHGNCKATVSVLLEDNVKQEIPLWERELAEVVVHQLAAGTEVAAQVSLCNCVRRVIDGELFVCGAQVNFASLDKGCIIFLSEALNAVIPTLNEKQMGFLRNFVGYLCNASPDVAKTLSCSGVMLKYFPLDQVTPPGEIPPKIPLERIFFSAENPATNIGRMARALVASHDPEEIVSLIKFFQGVSPPVRLTTLCSHWQLTRNLREFHRGLPQQLQDRMFVHLAKALELRNLKLFAPSLLLFHAVEAELRLPQGLAALLVAEMRYTEALQAAESLPLPAGAHKPADIIELARTSLLAYYAEAEKDYRPCQEMAELCCTLLINMAEWDVFVEIEKQQRGSIGVFELSKALAAVCKDVCANKFTRSIAQELWDLLLSMLVTSESQQQKRTATGAVKDGAQRDNAAPTLSRHTFHSFLQQLKDNLALTLLLSCLARIYNILREDTGSEVCLEYPQLWPTVISSPSNYCRSTATDVFHATLQHCLATNNSHAGWVKVLADFSYAQGHHSAALKQYLTALLMSTDYFTQPPPRSLADDVMYKKMAHCCSKLQCHTQAALLCQLMEEPDYGASFKSLNERQCQDSCDSLYEHVFDVTLLEFLVHLHTRRGELESRQKALHCMGLLELNASNNEEIQREAANVRRGNFLRVMARQYL</sequence>
<evidence type="ECO:0000256" key="1">
    <source>
        <dbReference type="ARBA" id="ARBA00004123"/>
    </source>
</evidence>
<evidence type="ECO:0000256" key="3">
    <source>
        <dbReference type="ARBA" id="ARBA00007147"/>
    </source>
</evidence>
<dbReference type="SUPFAM" id="SSF48452">
    <property type="entry name" value="TPR-like"/>
    <property type="match status" value="1"/>
</dbReference>
<dbReference type="InterPro" id="IPR019734">
    <property type="entry name" value="TPR_rpt"/>
</dbReference>
<dbReference type="EMBL" id="GEDV01005603">
    <property type="protein sequence ID" value="JAP82954.1"/>
    <property type="molecule type" value="Transcribed_RNA"/>
</dbReference>
<dbReference type="InterPro" id="IPR057980">
    <property type="entry name" value="TPR_INTS8"/>
</dbReference>
<dbReference type="GO" id="GO:0034472">
    <property type="term" value="P:snRNA 3'-end processing"/>
    <property type="evidence" value="ECO:0007669"/>
    <property type="project" value="InterPro"/>
</dbReference>
<dbReference type="InterPro" id="IPR011990">
    <property type="entry name" value="TPR-like_helical_dom_sf"/>
</dbReference>
<dbReference type="GO" id="GO:0005694">
    <property type="term" value="C:chromosome"/>
    <property type="evidence" value="ECO:0007669"/>
    <property type="project" value="UniProtKB-SubCell"/>
</dbReference>
<feature type="domain" description="INTS8 TPR repeats" evidence="8">
    <location>
        <begin position="499"/>
        <end position="990"/>
    </location>
</feature>
<organism evidence="9">
    <name type="scientific">Rhipicephalus appendiculatus</name>
    <name type="common">Brown ear tick</name>
    <dbReference type="NCBI Taxonomy" id="34631"/>
    <lineage>
        <taxon>Eukaryota</taxon>
        <taxon>Metazoa</taxon>
        <taxon>Ecdysozoa</taxon>
        <taxon>Arthropoda</taxon>
        <taxon>Chelicerata</taxon>
        <taxon>Arachnida</taxon>
        <taxon>Acari</taxon>
        <taxon>Parasitiformes</taxon>
        <taxon>Ixodida</taxon>
        <taxon>Ixodoidea</taxon>
        <taxon>Ixodidae</taxon>
        <taxon>Rhipicephalinae</taxon>
        <taxon>Rhipicephalus</taxon>
        <taxon>Rhipicephalus</taxon>
    </lineage>
</organism>
<keyword evidence="6" id="KW-0802">TPR repeat</keyword>
<proteinExistence type="inferred from homology"/>
<evidence type="ECO:0000313" key="9">
    <source>
        <dbReference type="EMBL" id="JAP82954.1"/>
    </source>
</evidence>
<dbReference type="PROSITE" id="PS50005">
    <property type="entry name" value="TPR"/>
    <property type="match status" value="1"/>
</dbReference>
<accession>A0A131YUS4</accession>
<evidence type="ECO:0000256" key="4">
    <source>
        <dbReference type="ARBA" id="ARBA00022454"/>
    </source>
</evidence>
<name>A0A131YUS4_RHIAP</name>
<evidence type="ECO:0000256" key="5">
    <source>
        <dbReference type="ARBA" id="ARBA00023242"/>
    </source>
</evidence>
<evidence type="ECO:0000256" key="7">
    <source>
        <dbReference type="SAM" id="MobiDB-lite"/>
    </source>
</evidence>
<feature type="repeat" description="TPR" evidence="6">
    <location>
        <begin position="271"/>
        <end position="304"/>
    </location>
</feature>
<dbReference type="PANTHER" id="PTHR13350:SF1">
    <property type="entry name" value="INTEGRATOR COMPLEX SUBUNIT 8"/>
    <property type="match status" value="1"/>
</dbReference>
<dbReference type="PANTHER" id="PTHR13350">
    <property type="entry name" value="INTEGRATOR COMPLEX SUBUNIT 8"/>
    <property type="match status" value="1"/>
</dbReference>
<dbReference type="InterPro" id="IPR038751">
    <property type="entry name" value="INTS8"/>
</dbReference>
<reference evidence="9" key="1">
    <citation type="journal article" date="2016" name="Ticks Tick Borne Dis.">
        <title>De novo assembly and annotation of the salivary gland transcriptome of Rhipicephalus appendiculatus male and female ticks during blood feeding.</title>
        <authorList>
            <person name="de Castro M.H."/>
            <person name="de Klerk D."/>
            <person name="Pienaar R."/>
            <person name="Latif A.A."/>
            <person name="Rees D.J."/>
            <person name="Mans B.J."/>
        </authorList>
    </citation>
    <scope>NUCLEOTIDE SEQUENCE</scope>
    <source>
        <tissue evidence="9">Salivary glands</tissue>
    </source>
</reference>
<protein>
    <submittedName>
        <fullName evidence="9">Integrator complex subunit 8</fullName>
    </submittedName>
</protein>
<dbReference type="GO" id="GO:0032039">
    <property type="term" value="C:integrator complex"/>
    <property type="evidence" value="ECO:0007669"/>
    <property type="project" value="TreeGrafter"/>
</dbReference>
<comment type="subcellular location">
    <subcellularLocation>
        <location evidence="2">Chromosome</location>
    </subcellularLocation>
    <subcellularLocation>
        <location evidence="1">Nucleus</location>
    </subcellularLocation>
</comment>
<comment type="similarity">
    <text evidence="3">Belongs to the Integrator subunit 8 family.</text>
</comment>